<evidence type="ECO:0000313" key="3">
    <source>
        <dbReference type="Proteomes" id="UP001500340"/>
    </source>
</evidence>
<sequence length="54" mass="6029">MKNLFLYFIASIIISISLCFIIFFFAADVILAVAITISLQLSLITGILIAKHKR</sequence>
<reference evidence="2 3" key="1">
    <citation type="journal article" date="2019" name="Int. J. Syst. Evol. Microbiol.">
        <title>The Global Catalogue of Microorganisms (GCM) 10K type strain sequencing project: providing services to taxonomists for standard genome sequencing and annotation.</title>
        <authorList>
            <consortium name="The Broad Institute Genomics Platform"/>
            <consortium name="The Broad Institute Genome Sequencing Center for Infectious Disease"/>
            <person name="Wu L."/>
            <person name="Ma J."/>
        </authorList>
    </citation>
    <scope>NUCLEOTIDE SEQUENCE [LARGE SCALE GENOMIC DNA]</scope>
    <source>
        <strain evidence="2 3">JCM 12774</strain>
    </source>
</reference>
<dbReference type="EMBL" id="BAAACX010000008">
    <property type="protein sequence ID" value="GAA0387144.1"/>
    <property type="molecule type" value="Genomic_DNA"/>
</dbReference>
<proteinExistence type="predicted"/>
<keyword evidence="3" id="KW-1185">Reference proteome</keyword>
<comment type="caution">
    <text evidence="2">The sequence shown here is derived from an EMBL/GenBank/DDBJ whole genome shotgun (WGS) entry which is preliminary data.</text>
</comment>
<feature type="transmembrane region" description="Helical" evidence="1">
    <location>
        <begin position="5"/>
        <end position="24"/>
    </location>
</feature>
<gene>
    <name evidence="2" type="ORF">GCM10008933_17610</name>
</gene>
<dbReference type="Proteomes" id="UP001500340">
    <property type="component" value="Unassembled WGS sequence"/>
</dbReference>
<evidence type="ECO:0000313" key="2">
    <source>
        <dbReference type="EMBL" id="GAA0387144.1"/>
    </source>
</evidence>
<keyword evidence="1" id="KW-0472">Membrane</keyword>
<protein>
    <submittedName>
        <fullName evidence="2">Uncharacterized protein</fullName>
    </submittedName>
</protein>
<organism evidence="2 3">
    <name type="scientific">Paenibacillus motobuensis</name>
    <dbReference type="NCBI Taxonomy" id="295324"/>
    <lineage>
        <taxon>Bacteria</taxon>
        <taxon>Bacillati</taxon>
        <taxon>Bacillota</taxon>
        <taxon>Bacilli</taxon>
        <taxon>Bacillales</taxon>
        <taxon>Paenibacillaceae</taxon>
        <taxon>Paenibacillus</taxon>
    </lineage>
</organism>
<feature type="transmembrane region" description="Helical" evidence="1">
    <location>
        <begin position="30"/>
        <end position="50"/>
    </location>
</feature>
<keyword evidence="1" id="KW-1133">Transmembrane helix</keyword>
<keyword evidence="1" id="KW-0812">Transmembrane</keyword>
<accession>A0ABN0Y8K3</accession>
<evidence type="ECO:0000256" key="1">
    <source>
        <dbReference type="SAM" id="Phobius"/>
    </source>
</evidence>
<name>A0ABN0Y8K3_9BACL</name>